<gene>
    <name evidence="3" type="ORF">KBO27_06245</name>
</gene>
<dbReference type="InterPro" id="IPR052336">
    <property type="entry name" value="MlaD_Phospholipid_Transporter"/>
</dbReference>
<dbReference type="SUPFAM" id="SSF58104">
    <property type="entry name" value="Methyl-accepting chemotaxis protein (MCP) signaling domain"/>
    <property type="match status" value="1"/>
</dbReference>
<feature type="region of interest" description="Disordered" evidence="1">
    <location>
        <begin position="394"/>
        <end position="422"/>
    </location>
</feature>
<dbReference type="EMBL" id="JAGPXE010000002">
    <property type="protein sequence ID" value="MBQ0923535.1"/>
    <property type="molecule type" value="Genomic_DNA"/>
</dbReference>
<name>A0ABS5DBC6_9PSEU</name>
<keyword evidence="4" id="KW-1185">Reference proteome</keyword>
<dbReference type="Proteomes" id="UP000674084">
    <property type="component" value="Unassembled WGS sequence"/>
</dbReference>
<evidence type="ECO:0000313" key="4">
    <source>
        <dbReference type="Proteomes" id="UP000674084"/>
    </source>
</evidence>
<dbReference type="InterPro" id="IPR003399">
    <property type="entry name" value="Mce/MlaD"/>
</dbReference>
<feature type="domain" description="Mce/MlaD" evidence="2">
    <location>
        <begin position="42"/>
        <end position="119"/>
    </location>
</feature>
<sequence length="422" mass="44617">MRTVPGLGRNLLVLAIVIVCGLFSASVILSNQRFIPPWSERYEIAAEFEQVPAVNPGQQPKVRIAGVEVGQITDSEVSEGGNARLKISLEPGYQVYRNARMVLRPTNPLNEMYVELNPGGPPAQALPPNGVIPASQTERPVQPDEVLNHLDERSRSAVTNLLSSSDVALANAPLHLPAGLDATDAALVQYQPVLQNLQTRRENIAKLVSALSQISAAVGHNDGRLTELMDASEQTLSVLSEHNADLESTIAQLPETTGQLKRAMNGVNGLTGQLNPTLDNLNAASEQLPEVLRKVNGTVDNLGRTVQAARPVVNAAGPVVRDLRPMVEDVHTALGDLNPVARDLGPDSELVVSYLNDLQAFIYNTNGTFSLSDANGGFIRGHVAVPLPDAGVLPGTHGGNTGGAPPVKPDEQGGITGDGSNP</sequence>
<proteinExistence type="predicted"/>
<dbReference type="Pfam" id="PF02470">
    <property type="entry name" value="MlaD"/>
    <property type="match status" value="1"/>
</dbReference>
<dbReference type="PANTHER" id="PTHR33371">
    <property type="entry name" value="INTERMEMBRANE PHOSPHOLIPID TRANSPORT SYSTEM BINDING PROTEIN MLAD-RELATED"/>
    <property type="match status" value="1"/>
</dbReference>
<dbReference type="Gene3D" id="1.20.5.300">
    <property type="match status" value="1"/>
</dbReference>
<accession>A0ABS5DBC6</accession>
<evidence type="ECO:0000313" key="3">
    <source>
        <dbReference type="EMBL" id="MBQ0923535.1"/>
    </source>
</evidence>
<protein>
    <submittedName>
        <fullName evidence="3">MCE family protein</fullName>
    </submittedName>
</protein>
<evidence type="ECO:0000256" key="1">
    <source>
        <dbReference type="SAM" id="MobiDB-lite"/>
    </source>
</evidence>
<organism evidence="3 4">
    <name type="scientific">Saccharopolyspora endophytica</name>
    <dbReference type="NCBI Taxonomy" id="543886"/>
    <lineage>
        <taxon>Bacteria</taxon>
        <taxon>Bacillati</taxon>
        <taxon>Actinomycetota</taxon>
        <taxon>Actinomycetes</taxon>
        <taxon>Pseudonocardiales</taxon>
        <taxon>Pseudonocardiaceae</taxon>
        <taxon>Saccharopolyspora</taxon>
    </lineage>
</organism>
<dbReference type="PANTHER" id="PTHR33371:SF4">
    <property type="entry name" value="INTERMEMBRANE PHOSPHOLIPID TRANSPORT SYSTEM BINDING PROTEIN MLAD"/>
    <property type="match status" value="1"/>
</dbReference>
<evidence type="ECO:0000259" key="2">
    <source>
        <dbReference type="Pfam" id="PF02470"/>
    </source>
</evidence>
<comment type="caution">
    <text evidence="3">The sequence shown here is derived from an EMBL/GenBank/DDBJ whole genome shotgun (WGS) entry which is preliminary data.</text>
</comment>
<reference evidence="3 4" key="1">
    <citation type="submission" date="2021-04" db="EMBL/GenBank/DDBJ databases">
        <title>Whole-genome sequencing of Saccharopolyspora endophytica KCTC 19397.</title>
        <authorList>
            <person name="Ay H."/>
            <person name="Saygin H."/>
            <person name="Sahin N."/>
        </authorList>
    </citation>
    <scope>NUCLEOTIDE SEQUENCE [LARGE SCALE GENOMIC DNA]</scope>
    <source>
        <strain evidence="3 4">KCTC 19397</strain>
    </source>
</reference>